<gene>
    <name evidence="2" type="ORF">FHE65_26690</name>
</gene>
<dbReference type="InterPro" id="IPR009078">
    <property type="entry name" value="Ferritin-like_SF"/>
</dbReference>
<dbReference type="CDD" id="cd00657">
    <property type="entry name" value="Ferritin_like"/>
    <property type="match status" value="1"/>
</dbReference>
<name>A0A5C4MHI9_9ACTN</name>
<proteinExistence type="predicted"/>
<dbReference type="EMBL" id="VDFR01000143">
    <property type="protein sequence ID" value="TNC35872.1"/>
    <property type="molecule type" value="Genomic_DNA"/>
</dbReference>
<dbReference type="Pfam" id="PF14530">
    <property type="entry name" value="DUF4439"/>
    <property type="match status" value="1"/>
</dbReference>
<reference evidence="2 3" key="1">
    <citation type="submission" date="2019-05" db="EMBL/GenBank/DDBJ databases">
        <title>Mumia sp. nov., isolated from the intestinal contents of plateau pika (Ochotona curzoniae) in the Qinghai-Tibet plateau of China.</title>
        <authorList>
            <person name="Tian Z."/>
        </authorList>
    </citation>
    <scope>NUCLEOTIDE SEQUENCE [LARGE SCALE GENOMIC DNA]</scope>
    <source>
        <strain evidence="3">527</strain>
    </source>
</reference>
<organism evidence="2 3">
    <name type="scientific">Mumia zhuanghuii</name>
    <dbReference type="NCBI Taxonomy" id="2585211"/>
    <lineage>
        <taxon>Bacteria</taxon>
        <taxon>Bacillati</taxon>
        <taxon>Actinomycetota</taxon>
        <taxon>Actinomycetes</taxon>
        <taxon>Propionibacteriales</taxon>
        <taxon>Nocardioidaceae</taxon>
        <taxon>Mumia</taxon>
    </lineage>
</organism>
<dbReference type="RefSeq" id="WP_139106931.1">
    <property type="nucleotide sequence ID" value="NZ_VDFR01000143.1"/>
</dbReference>
<evidence type="ECO:0000313" key="3">
    <source>
        <dbReference type="Proteomes" id="UP000306740"/>
    </source>
</evidence>
<feature type="domain" description="DUF4439" evidence="1">
    <location>
        <begin position="19"/>
        <end position="146"/>
    </location>
</feature>
<accession>A0A5C4MHI9</accession>
<dbReference type="InterPro" id="IPR029447">
    <property type="entry name" value="DUF4439"/>
</dbReference>
<sequence length="147" mass="15047">MKRHDDGTGTESDPTDTWQNALAGEHAAVYAYGLLAGALPAQTAAQRQAAGAYALHRKRRDDVMARLVRDGQTPVDADPAYATGAVADVADARRVAQAVESGLCRSWLAVVGVSTGEARAYAAAALTESATALLAWGGAPSALPGVS</sequence>
<protein>
    <submittedName>
        <fullName evidence="2">DUF4439 domain-containing protein</fullName>
    </submittedName>
</protein>
<evidence type="ECO:0000259" key="1">
    <source>
        <dbReference type="Pfam" id="PF14530"/>
    </source>
</evidence>
<dbReference type="Gene3D" id="1.20.1260.10">
    <property type="match status" value="1"/>
</dbReference>
<evidence type="ECO:0000313" key="2">
    <source>
        <dbReference type="EMBL" id="TNC35872.1"/>
    </source>
</evidence>
<dbReference type="AlphaFoldDB" id="A0A5C4MHI9"/>
<dbReference type="InterPro" id="IPR012347">
    <property type="entry name" value="Ferritin-like"/>
</dbReference>
<dbReference type="Proteomes" id="UP000306740">
    <property type="component" value="Unassembled WGS sequence"/>
</dbReference>
<dbReference type="SUPFAM" id="SSF47240">
    <property type="entry name" value="Ferritin-like"/>
    <property type="match status" value="1"/>
</dbReference>
<comment type="caution">
    <text evidence="2">The sequence shown here is derived from an EMBL/GenBank/DDBJ whole genome shotgun (WGS) entry which is preliminary data.</text>
</comment>